<name>A0A0M9FRG2_LEPPY</name>
<sequence>MNSRVVQIPVRKQGAWEKGHWSTRILTIDVASGTLTISRCHHPKNILYHSIQLESVQMWPHFVQRDLEEYINSIQAKMTVRFVGTVVPVPDFSRREAVTCGRAAVTATAGVAEAQPPSRDSTPPSVTLLSDPSSTASDFLFIAGDGTKKPRTVEKVLGRASEVWMIRFTTFQSYVLALRLVYAMKNAEGQRKQLLGSTAEHDLEVIQQEWTNAGGASGIHAEMRLV</sequence>
<dbReference type="VEuPathDB" id="TriTrypDB:LpyrH10_29_0380"/>
<comment type="caution">
    <text evidence="2">The sequence shown here is derived from an EMBL/GenBank/DDBJ whole genome shotgun (WGS) entry which is preliminary data.</text>
</comment>
<evidence type="ECO:0000313" key="2">
    <source>
        <dbReference type="EMBL" id="KPA74429.1"/>
    </source>
</evidence>
<keyword evidence="3" id="KW-1185">Reference proteome</keyword>
<dbReference type="OMA" id="KEVWMIR"/>
<dbReference type="RefSeq" id="XP_015652868.1">
    <property type="nucleotide sequence ID" value="XM_015808415.1"/>
</dbReference>
<dbReference type="AlphaFoldDB" id="A0A0M9FRG2"/>
<reference evidence="2 3" key="1">
    <citation type="submission" date="2015-07" db="EMBL/GenBank/DDBJ databases">
        <title>High-quality genome of monoxenous trypanosomatid Leptomonas pyrrhocoris.</title>
        <authorList>
            <person name="Flegontov P."/>
            <person name="Butenko A."/>
            <person name="Firsov S."/>
            <person name="Vlcek C."/>
            <person name="Logacheva M.D."/>
            <person name="Field M."/>
            <person name="Filatov D."/>
            <person name="Flegontova O."/>
            <person name="Gerasimov E."/>
            <person name="Jackson A.P."/>
            <person name="Kelly S."/>
            <person name="Opperdoes F."/>
            <person name="O'Reilly A."/>
            <person name="Votypka J."/>
            <person name="Yurchenko V."/>
            <person name="Lukes J."/>
        </authorList>
    </citation>
    <scope>NUCLEOTIDE SEQUENCE [LARGE SCALE GENOMIC DNA]</scope>
    <source>
        <strain evidence="2">H10</strain>
    </source>
</reference>
<feature type="compositionally biased region" description="Polar residues" evidence="1">
    <location>
        <begin position="118"/>
        <end position="131"/>
    </location>
</feature>
<dbReference type="GeneID" id="26909406"/>
<evidence type="ECO:0000256" key="1">
    <source>
        <dbReference type="SAM" id="MobiDB-lite"/>
    </source>
</evidence>
<evidence type="ECO:0000313" key="3">
    <source>
        <dbReference type="Proteomes" id="UP000037923"/>
    </source>
</evidence>
<accession>A0A0M9FRG2</accession>
<dbReference type="EMBL" id="LGTL01000029">
    <property type="protein sequence ID" value="KPA74429.1"/>
    <property type="molecule type" value="Genomic_DNA"/>
</dbReference>
<proteinExistence type="predicted"/>
<organism evidence="2 3">
    <name type="scientific">Leptomonas pyrrhocoris</name>
    <name type="common">Firebug parasite</name>
    <dbReference type="NCBI Taxonomy" id="157538"/>
    <lineage>
        <taxon>Eukaryota</taxon>
        <taxon>Discoba</taxon>
        <taxon>Euglenozoa</taxon>
        <taxon>Kinetoplastea</taxon>
        <taxon>Metakinetoplastina</taxon>
        <taxon>Trypanosomatida</taxon>
        <taxon>Trypanosomatidae</taxon>
        <taxon>Leishmaniinae</taxon>
        <taxon>Leptomonas</taxon>
    </lineage>
</organism>
<gene>
    <name evidence="2" type="ORF">ABB37_09123</name>
</gene>
<feature type="region of interest" description="Disordered" evidence="1">
    <location>
        <begin position="109"/>
        <end position="131"/>
    </location>
</feature>
<dbReference type="Proteomes" id="UP000037923">
    <property type="component" value="Unassembled WGS sequence"/>
</dbReference>
<dbReference type="EMBL" id="LGTL01000029">
    <property type="protein sequence ID" value="KPA74428.1"/>
    <property type="molecule type" value="Genomic_DNA"/>
</dbReference>
<protein>
    <submittedName>
        <fullName evidence="2">Uncharacterized protein</fullName>
    </submittedName>
</protein>
<dbReference type="OrthoDB" id="258898at2759"/>
<dbReference type="RefSeq" id="XP_015652867.1">
    <property type="nucleotide sequence ID" value="XM_015808414.1"/>
</dbReference>